<dbReference type="Gene3D" id="3.60.20.10">
    <property type="entry name" value="Glutamine Phosphoribosylpyrophosphate, subunit 1, domain 1"/>
    <property type="match status" value="1"/>
</dbReference>
<evidence type="ECO:0000256" key="4">
    <source>
        <dbReference type="ARBA" id="ARBA00022698"/>
    </source>
</evidence>
<dbReference type="InterPro" id="IPR001353">
    <property type="entry name" value="Proteasome_sua/b"/>
</dbReference>
<evidence type="ECO:0000256" key="9">
    <source>
        <dbReference type="PIRSR" id="PIRSR600243-1"/>
    </source>
</evidence>
<feature type="active site" description="Nucleophile" evidence="9">
    <location>
        <position position="13"/>
    </location>
</feature>
<evidence type="ECO:0000256" key="6">
    <source>
        <dbReference type="ARBA" id="ARBA00022942"/>
    </source>
</evidence>
<evidence type="ECO:0000256" key="3">
    <source>
        <dbReference type="ARBA" id="ARBA00022670"/>
    </source>
</evidence>
<dbReference type="AlphaFoldDB" id="A0A7S3LIB6"/>
<dbReference type="GO" id="GO:0019774">
    <property type="term" value="C:proteasome core complex, beta-subunit complex"/>
    <property type="evidence" value="ECO:0007669"/>
    <property type="project" value="UniProtKB-ARBA"/>
</dbReference>
<dbReference type="CDD" id="cd03762">
    <property type="entry name" value="proteasome_beta_type_6"/>
    <property type="match status" value="1"/>
</dbReference>
<comment type="subunit">
    <text evidence="10">Component of the proteasome complex.</text>
</comment>
<evidence type="ECO:0000256" key="8">
    <source>
        <dbReference type="ARBA" id="ARBA00023242"/>
    </source>
</evidence>
<comment type="similarity">
    <text evidence="10">Belongs to the peptidase T1B family.</text>
</comment>
<dbReference type="InterPro" id="IPR023333">
    <property type="entry name" value="Proteasome_suB-type"/>
</dbReference>
<evidence type="ECO:0000313" key="11">
    <source>
        <dbReference type="EMBL" id="CAE0430836.1"/>
    </source>
</evidence>
<organism evidence="11">
    <name type="scientific">Aplanochytrium stocchinoi</name>
    <dbReference type="NCBI Taxonomy" id="215587"/>
    <lineage>
        <taxon>Eukaryota</taxon>
        <taxon>Sar</taxon>
        <taxon>Stramenopiles</taxon>
        <taxon>Bigyra</taxon>
        <taxon>Labyrinthulomycetes</taxon>
        <taxon>Thraustochytrida</taxon>
        <taxon>Thraustochytriidae</taxon>
        <taxon>Aplanochytrium</taxon>
    </lineage>
</organism>
<dbReference type="GO" id="GO:0051603">
    <property type="term" value="P:proteolysis involved in protein catabolic process"/>
    <property type="evidence" value="ECO:0007669"/>
    <property type="project" value="InterPro"/>
</dbReference>
<dbReference type="InterPro" id="IPR016050">
    <property type="entry name" value="Proteasome_bsu_CS"/>
</dbReference>
<reference evidence="11" key="1">
    <citation type="submission" date="2021-01" db="EMBL/GenBank/DDBJ databases">
        <authorList>
            <person name="Corre E."/>
            <person name="Pelletier E."/>
            <person name="Niang G."/>
            <person name="Scheremetjew M."/>
            <person name="Finn R."/>
            <person name="Kale V."/>
            <person name="Holt S."/>
            <person name="Cochrane G."/>
            <person name="Meng A."/>
            <person name="Brown T."/>
            <person name="Cohen L."/>
        </authorList>
    </citation>
    <scope>NUCLEOTIDE SEQUENCE</scope>
    <source>
        <strain evidence="11">GSBS06</strain>
    </source>
</reference>
<evidence type="ECO:0000256" key="2">
    <source>
        <dbReference type="ARBA" id="ARBA00022490"/>
    </source>
</evidence>
<comment type="subcellular location">
    <subcellularLocation>
        <location evidence="10">Cytoplasm</location>
    </subcellularLocation>
    <subcellularLocation>
        <location evidence="10">Nucleus</location>
    </subcellularLocation>
</comment>
<keyword evidence="7" id="KW-0865">Zymogen</keyword>
<evidence type="ECO:0000256" key="7">
    <source>
        <dbReference type="ARBA" id="ARBA00023145"/>
    </source>
</evidence>
<dbReference type="GO" id="GO:0004298">
    <property type="term" value="F:threonine-type endopeptidase activity"/>
    <property type="evidence" value="ECO:0007669"/>
    <property type="project" value="UniProtKB-KW"/>
</dbReference>
<proteinExistence type="inferred from homology"/>
<dbReference type="PRINTS" id="PR00141">
    <property type="entry name" value="PROTEASOME"/>
</dbReference>
<keyword evidence="5" id="KW-0378">Hydrolase</keyword>
<comment type="function">
    <text evidence="10">Component of the proteasome, a multicatalytic proteinase complex which is characterized by its ability to cleave peptides with Arg, Phe, Tyr, Leu, and Glu adjacent to the leaving group at neutral or slightly basic pH. The proteasome has an ATP-dependent proteolytic activity.</text>
</comment>
<dbReference type="GO" id="GO:0005737">
    <property type="term" value="C:cytoplasm"/>
    <property type="evidence" value="ECO:0007669"/>
    <property type="project" value="UniProtKB-SubCell"/>
</dbReference>
<protein>
    <recommendedName>
        <fullName evidence="10">Proteasome subunit beta</fullName>
    </recommendedName>
</protein>
<dbReference type="PROSITE" id="PS51476">
    <property type="entry name" value="PROTEASOME_BETA_2"/>
    <property type="match status" value="1"/>
</dbReference>
<keyword evidence="6 10" id="KW-0647">Proteasome</keyword>
<keyword evidence="4" id="KW-0888">Threonine protease</keyword>
<dbReference type="Pfam" id="PF00227">
    <property type="entry name" value="Proteasome"/>
    <property type="match status" value="1"/>
</dbReference>
<evidence type="ECO:0000256" key="1">
    <source>
        <dbReference type="ARBA" id="ARBA00001198"/>
    </source>
</evidence>
<keyword evidence="3" id="KW-0645">Protease</keyword>
<dbReference type="InterPro" id="IPR000243">
    <property type="entry name" value="Pept_T1A_subB"/>
</dbReference>
<dbReference type="SUPFAM" id="SSF56235">
    <property type="entry name" value="N-terminal nucleophile aminohydrolases (Ntn hydrolases)"/>
    <property type="match status" value="1"/>
</dbReference>
<dbReference type="PROSITE" id="PS00854">
    <property type="entry name" value="PROTEASOME_BETA_1"/>
    <property type="match status" value="1"/>
</dbReference>
<keyword evidence="8 10" id="KW-0539">Nucleus</keyword>
<keyword evidence="2 10" id="KW-0963">Cytoplasm</keyword>
<sequence>MPQLKKGEVDLGTSIMAVKFDGGVVVGADSRTSTGIYVANRVSDKLTPLHDRIFCCRSGSAADTQAVTDMVRLQLEQHAIELSRPPSVKTAAALVQRVCYEYKDQLMAGIICAGYDEVKGDGSVYNIPLGGACVEQAYSIGGSGSTYIYGFCDAYYKPGMKEEECRDFVKKALSHAMARDGSSGGVIRTVTITKKGAVRDFTSGSDLPFQAYNTL</sequence>
<dbReference type="GO" id="GO:0005634">
    <property type="term" value="C:nucleus"/>
    <property type="evidence" value="ECO:0007669"/>
    <property type="project" value="UniProtKB-SubCell"/>
</dbReference>
<comment type="catalytic activity">
    <reaction evidence="1">
        <text>Cleavage of peptide bonds with very broad specificity.</text>
        <dbReference type="EC" id="3.4.25.1"/>
    </reaction>
</comment>
<name>A0A7S3LIB6_9STRA</name>
<dbReference type="PANTHER" id="PTHR32194">
    <property type="entry name" value="METALLOPROTEASE TLDD"/>
    <property type="match status" value="1"/>
</dbReference>
<evidence type="ECO:0000256" key="10">
    <source>
        <dbReference type="RuleBase" id="RU004203"/>
    </source>
</evidence>
<dbReference type="InterPro" id="IPR029055">
    <property type="entry name" value="Ntn_hydrolases_N"/>
</dbReference>
<evidence type="ECO:0000256" key="5">
    <source>
        <dbReference type="ARBA" id="ARBA00022801"/>
    </source>
</evidence>
<dbReference type="FunFam" id="3.60.20.10:FF:000010">
    <property type="entry name" value="Proteasome subunit beta type-1"/>
    <property type="match status" value="1"/>
</dbReference>
<gene>
    <name evidence="11" type="ORF">ASTO00021_LOCUS1192</name>
</gene>
<accession>A0A7S3LIB6</accession>
<dbReference type="EMBL" id="HBIN01001884">
    <property type="protein sequence ID" value="CAE0430836.1"/>
    <property type="molecule type" value="Transcribed_RNA"/>
</dbReference>
<dbReference type="PANTHER" id="PTHR32194:SF0">
    <property type="entry name" value="ATP-DEPENDENT PROTEASE SUBUNIT HSLV"/>
    <property type="match status" value="1"/>
</dbReference>